<evidence type="ECO:0000256" key="6">
    <source>
        <dbReference type="ARBA" id="ARBA00032446"/>
    </source>
</evidence>
<reference evidence="8 9" key="1">
    <citation type="submission" date="2018-06" db="EMBL/GenBank/DDBJ databases">
        <title>Genomic Encyclopedia of Type Strains, Phase IV (KMG-IV): sequencing the most valuable type-strain genomes for metagenomic binning, comparative biology and taxonomic classification.</title>
        <authorList>
            <person name="Goeker M."/>
        </authorList>
    </citation>
    <scope>NUCLEOTIDE SEQUENCE [LARGE SCALE GENOMIC DNA]</scope>
    <source>
        <strain evidence="8 9">DSM 24032</strain>
    </source>
</reference>
<dbReference type="FunFam" id="3.30.420.40:FF:000097">
    <property type="entry name" value="tRNA threonylcarbamoyladenosine biosynthesis protein TsaB"/>
    <property type="match status" value="1"/>
</dbReference>
<feature type="domain" description="Gcp-like" evidence="7">
    <location>
        <begin position="34"/>
        <end position="150"/>
    </location>
</feature>
<keyword evidence="5" id="KW-0819">tRNA processing</keyword>
<dbReference type="InterPro" id="IPR043129">
    <property type="entry name" value="ATPase_NBD"/>
</dbReference>
<keyword evidence="4" id="KW-0963">Cytoplasm</keyword>
<dbReference type="InterPro" id="IPR000905">
    <property type="entry name" value="Gcp-like_dom"/>
</dbReference>
<dbReference type="GO" id="GO:0002949">
    <property type="term" value="P:tRNA threonylcarbamoyladenosine modification"/>
    <property type="evidence" value="ECO:0007669"/>
    <property type="project" value="InterPro"/>
</dbReference>
<evidence type="ECO:0000256" key="5">
    <source>
        <dbReference type="ARBA" id="ARBA00022694"/>
    </source>
</evidence>
<dbReference type="AlphaFoldDB" id="A0A395JLE7"/>
<dbReference type="SUPFAM" id="SSF53067">
    <property type="entry name" value="Actin-like ATPase domain"/>
    <property type="match status" value="2"/>
</dbReference>
<dbReference type="Pfam" id="PF00814">
    <property type="entry name" value="TsaD"/>
    <property type="match status" value="1"/>
</dbReference>
<evidence type="ECO:0000256" key="1">
    <source>
        <dbReference type="ARBA" id="ARBA00004496"/>
    </source>
</evidence>
<sequence length="227" mass="23647">MTKQAIILAIDTATSACSVAIRVNGVTYERFEVGSNVHSKVLLAMVQSVLQEAQLSVAELDAVAVSQGPGSFTGLRIGVGVAQGIAYGCGCPMIGVSSLETLAWQAAVDGLVIAGIDARMGEIYWCQFLVEDGSVSQLGNAKVSAPADIALSSDALLVGNAWLEYAELLSLTESDGLNVLKGVELPRASASLDFAQAQYLAHKTVAAADFAPIYVRDNVAKKAKSQI</sequence>
<dbReference type="NCBIfam" id="TIGR03725">
    <property type="entry name" value="T6A_YeaZ"/>
    <property type="match status" value="1"/>
</dbReference>
<name>A0A395JLE7_9GAMM</name>
<gene>
    <name evidence="8" type="ORF">DFR28_1021046</name>
</gene>
<dbReference type="RefSeq" id="WP_113954371.1">
    <property type="nucleotide sequence ID" value="NZ_QNRT01000002.1"/>
</dbReference>
<protein>
    <recommendedName>
        <fullName evidence="3">tRNA threonylcarbamoyladenosine biosynthesis protein TsaB</fullName>
    </recommendedName>
    <alternativeName>
        <fullName evidence="6">t(6)A37 threonylcarbamoyladenosine biosynthesis protein TsaB</fullName>
    </alternativeName>
</protein>
<dbReference type="EMBL" id="QNRT01000002">
    <property type="protein sequence ID" value="RBP51616.1"/>
    <property type="molecule type" value="Genomic_DNA"/>
</dbReference>
<dbReference type="InParanoid" id="A0A395JLE7"/>
<evidence type="ECO:0000256" key="4">
    <source>
        <dbReference type="ARBA" id="ARBA00022490"/>
    </source>
</evidence>
<keyword evidence="9" id="KW-1185">Reference proteome</keyword>
<dbReference type="FunCoup" id="A0A395JLE7">
    <property type="interactions" value="379"/>
</dbReference>
<evidence type="ECO:0000259" key="7">
    <source>
        <dbReference type="Pfam" id="PF00814"/>
    </source>
</evidence>
<dbReference type="GO" id="GO:0005829">
    <property type="term" value="C:cytosol"/>
    <property type="evidence" value="ECO:0007669"/>
    <property type="project" value="TreeGrafter"/>
</dbReference>
<dbReference type="InterPro" id="IPR022496">
    <property type="entry name" value="T6A_TsaB"/>
</dbReference>
<evidence type="ECO:0000313" key="9">
    <source>
        <dbReference type="Proteomes" id="UP000253083"/>
    </source>
</evidence>
<dbReference type="Gene3D" id="3.30.420.40">
    <property type="match status" value="2"/>
</dbReference>
<evidence type="ECO:0000256" key="3">
    <source>
        <dbReference type="ARBA" id="ARBA00019012"/>
    </source>
</evidence>
<dbReference type="CDD" id="cd24032">
    <property type="entry name" value="ASKHA_NBD_TsaB"/>
    <property type="match status" value="1"/>
</dbReference>
<organism evidence="8 9">
    <name type="scientific">Arenicella xantha</name>
    <dbReference type="NCBI Taxonomy" id="644221"/>
    <lineage>
        <taxon>Bacteria</taxon>
        <taxon>Pseudomonadati</taxon>
        <taxon>Pseudomonadota</taxon>
        <taxon>Gammaproteobacteria</taxon>
        <taxon>Arenicellales</taxon>
        <taxon>Arenicellaceae</taxon>
        <taxon>Arenicella</taxon>
    </lineage>
</organism>
<dbReference type="PANTHER" id="PTHR11735">
    <property type="entry name" value="TRNA N6-ADENOSINE THREONYLCARBAMOYLTRANSFERASE"/>
    <property type="match status" value="1"/>
</dbReference>
<proteinExistence type="inferred from homology"/>
<evidence type="ECO:0000313" key="8">
    <source>
        <dbReference type="EMBL" id="RBP51616.1"/>
    </source>
</evidence>
<comment type="similarity">
    <text evidence="2">Belongs to the KAE1 / TsaD family. TsaB subfamily.</text>
</comment>
<comment type="subcellular location">
    <subcellularLocation>
        <location evidence="1">Cytoplasm</location>
    </subcellularLocation>
</comment>
<dbReference type="OrthoDB" id="9809995at2"/>
<evidence type="ECO:0000256" key="2">
    <source>
        <dbReference type="ARBA" id="ARBA00010493"/>
    </source>
</evidence>
<comment type="caution">
    <text evidence="8">The sequence shown here is derived from an EMBL/GenBank/DDBJ whole genome shotgun (WGS) entry which is preliminary data.</text>
</comment>
<accession>A0A395JLE7</accession>
<dbReference type="Proteomes" id="UP000253083">
    <property type="component" value="Unassembled WGS sequence"/>
</dbReference>
<dbReference type="PANTHER" id="PTHR11735:SF11">
    <property type="entry name" value="TRNA THREONYLCARBAMOYLADENOSINE BIOSYNTHESIS PROTEIN TSAB"/>
    <property type="match status" value="1"/>
</dbReference>